<feature type="compositionally biased region" description="Basic and acidic residues" evidence="2">
    <location>
        <begin position="93"/>
        <end position="151"/>
    </location>
</feature>
<evidence type="ECO:0000256" key="1">
    <source>
        <dbReference type="SAM" id="Coils"/>
    </source>
</evidence>
<sequence>MEENIRQLEKSLTDERRKIEEYRKRKEEKEQQERMLEEMREKFNFEDVEIDLSFVLQSIMAYLVHLERKIDANTVSLHIVTRLVKGKDKVNFEEETKGEDRKPPQEKLMKDAIRTVEKPGPSKKESEKPAKKKQEPTEKKEESAKESEKPKRKEKVKMKLPFTYSNKEENLLLWIAEIQTYCGTAPIEPESQVAFSTSCLGRVAKEWVLAEANAAGFEDIGEWAKTLTLRQFLQDIKERFLDKTTTDIKDRFLVKMRTDKDFDELTTIGQKRWSSVDSLSREVDRLLQVLGLNLQEKLMKDAIRMVEKPGPSKKESEKQAKKKQEPTEKKEESAKESEKSKKKEKVKMKLPFTHSNKEENLLLWIAEIQTYCGTTPVEPQSQVAFSTSCLGGVAKEWVLAEANVAGFEDIGEWAKTLALRQFLQKIKERFLDKTTTDIKDRFLVKTRTDKAFDEFTTIGQKRWSSVDSLLREVDCLLQVLGLNLQDNQVLYIYSRALPEPIRG</sequence>
<feature type="region of interest" description="Disordered" evidence="2">
    <location>
        <begin position="306"/>
        <end position="345"/>
    </location>
</feature>
<organism evidence="3 4">
    <name type="scientific">Chara braunii</name>
    <name type="common">Braun's stonewort</name>
    <dbReference type="NCBI Taxonomy" id="69332"/>
    <lineage>
        <taxon>Eukaryota</taxon>
        <taxon>Viridiplantae</taxon>
        <taxon>Streptophyta</taxon>
        <taxon>Charophyceae</taxon>
        <taxon>Charales</taxon>
        <taxon>Characeae</taxon>
        <taxon>Chara</taxon>
    </lineage>
</organism>
<comment type="caution">
    <text evidence="3">The sequence shown here is derived from an EMBL/GenBank/DDBJ whole genome shotgun (WGS) entry which is preliminary data.</text>
</comment>
<proteinExistence type="predicted"/>
<dbReference type="AlphaFoldDB" id="A0A388LQI1"/>
<keyword evidence="4" id="KW-1185">Reference proteome</keyword>
<feature type="coiled-coil region" evidence="1">
    <location>
        <begin position="5"/>
        <end position="49"/>
    </location>
</feature>
<dbReference type="Gramene" id="GBG84600">
    <property type="protein sequence ID" value="GBG84600"/>
    <property type="gene ID" value="CBR_g38883"/>
</dbReference>
<evidence type="ECO:0000313" key="3">
    <source>
        <dbReference type="EMBL" id="GBG84600.1"/>
    </source>
</evidence>
<reference evidence="3 4" key="1">
    <citation type="journal article" date="2018" name="Cell">
        <title>The Chara Genome: Secondary Complexity and Implications for Plant Terrestrialization.</title>
        <authorList>
            <person name="Nishiyama T."/>
            <person name="Sakayama H."/>
            <person name="Vries J.D."/>
            <person name="Buschmann H."/>
            <person name="Saint-Marcoux D."/>
            <person name="Ullrich K.K."/>
            <person name="Haas F.B."/>
            <person name="Vanderstraeten L."/>
            <person name="Becker D."/>
            <person name="Lang D."/>
            <person name="Vosolsobe S."/>
            <person name="Rombauts S."/>
            <person name="Wilhelmsson P.K.I."/>
            <person name="Janitza P."/>
            <person name="Kern R."/>
            <person name="Heyl A."/>
            <person name="Rumpler F."/>
            <person name="Villalobos L.I.A.C."/>
            <person name="Clay J.M."/>
            <person name="Skokan R."/>
            <person name="Toyoda A."/>
            <person name="Suzuki Y."/>
            <person name="Kagoshima H."/>
            <person name="Schijlen E."/>
            <person name="Tajeshwar N."/>
            <person name="Catarino B."/>
            <person name="Hetherington A.J."/>
            <person name="Saltykova A."/>
            <person name="Bonnot C."/>
            <person name="Breuninger H."/>
            <person name="Symeonidi A."/>
            <person name="Radhakrishnan G.V."/>
            <person name="Van Nieuwerburgh F."/>
            <person name="Deforce D."/>
            <person name="Chang C."/>
            <person name="Karol K.G."/>
            <person name="Hedrich R."/>
            <person name="Ulvskov P."/>
            <person name="Glockner G."/>
            <person name="Delwiche C.F."/>
            <person name="Petrasek J."/>
            <person name="Van de Peer Y."/>
            <person name="Friml J."/>
            <person name="Beilby M."/>
            <person name="Dolan L."/>
            <person name="Kohara Y."/>
            <person name="Sugano S."/>
            <person name="Fujiyama A."/>
            <person name="Delaux P.-M."/>
            <person name="Quint M."/>
            <person name="TheiBen G."/>
            <person name="Hagemann M."/>
            <person name="Harholt J."/>
            <person name="Dunand C."/>
            <person name="Zachgo S."/>
            <person name="Langdale J."/>
            <person name="Maumus F."/>
            <person name="Straeten D.V.D."/>
            <person name="Gould S.B."/>
            <person name="Rensing S.A."/>
        </authorList>
    </citation>
    <scope>NUCLEOTIDE SEQUENCE [LARGE SCALE GENOMIC DNA]</scope>
    <source>
        <strain evidence="3 4">S276</strain>
    </source>
</reference>
<dbReference type="Proteomes" id="UP000265515">
    <property type="component" value="Unassembled WGS sequence"/>
</dbReference>
<protein>
    <recommendedName>
        <fullName evidence="5">Retrotransposon gag domain-containing protein</fullName>
    </recommendedName>
</protein>
<keyword evidence="1" id="KW-0175">Coiled coil</keyword>
<gene>
    <name evidence="3" type="ORF">CBR_g38883</name>
</gene>
<evidence type="ECO:0000256" key="2">
    <source>
        <dbReference type="SAM" id="MobiDB-lite"/>
    </source>
</evidence>
<dbReference type="EMBL" id="BFEA01000482">
    <property type="protein sequence ID" value="GBG84600.1"/>
    <property type="molecule type" value="Genomic_DNA"/>
</dbReference>
<evidence type="ECO:0008006" key="5">
    <source>
        <dbReference type="Google" id="ProtNLM"/>
    </source>
</evidence>
<evidence type="ECO:0000313" key="4">
    <source>
        <dbReference type="Proteomes" id="UP000265515"/>
    </source>
</evidence>
<accession>A0A388LQI1</accession>
<name>A0A388LQI1_CHABU</name>
<feature type="compositionally biased region" description="Basic and acidic residues" evidence="2">
    <location>
        <begin position="306"/>
        <end position="341"/>
    </location>
</feature>
<feature type="region of interest" description="Disordered" evidence="2">
    <location>
        <begin position="93"/>
        <end position="152"/>
    </location>
</feature>